<feature type="transmembrane region" description="Helical" evidence="6">
    <location>
        <begin position="54"/>
        <end position="74"/>
    </location>
</feature>
<dbReference type="GO" id="GO:0005886">
    <property type="term" value="C:plasma membrane"/>
    <property type="evidence" value="ECO:0007669"/>
    <property type="project" value="TreeGrafter"/>
</dbReference>
<evidence type="ECO:0000256" key="2">
    <source>
        <dbReference type="ARBA" id="ARBA00022692"/>
    </source>
</evidence>
<dbReference type="PANTHER" id="PTHR31465">
    <property type="entry name" value="PROTEIN RTA1-RELATED"/>
    <property type="match status" value="1"/>
</dbReference>
<feature type="transmembrane region" description="Helical" evidence="6">
    <location>
        <begin position="253"/>
        <end position="277"/>
    </location>
</feature>
<dbReference type="AlphaFoldDB" id="A0AB34KXX9"/>
<protein>
    <recommendedName>
        <fullName evidence="9">Sphingoid long-chain base transporter RSB1</fullName>
    </recommendedName>
</protein>
<feature type="transmembrane region" description="Helical" evidence="6">
    <location>
        <begin position="86"/>
        <end position="106"/>
    </location>
</feature>
<evidence type="ECO:0000256" key="3">
    <source>
        <dbReference type="ARBA" id="ARBA00022989"/>
    </source>
</evidence>
<evidence type="ECO:0000313" key="8">
    <source>
        <dbReference type="Proteomes" id="UP000803884"/>
    </source>
</evidence>
<feature type="region of interest" description="Disordered" evidence="5">
    <location>
        <begin position="287"/>
        <end position="319"/>
    </location>
</feature>
<keyword evidence="8" id="KW-1185">Reference proteome</keyword>
<organism evidence="7 8">
    <name type="scientific">Cladosporium halotolerans</name>
    <dbReference type="NCBI Taxonomy" id="1052096"/>
    <lineage>
        <taxon>Eukaryota</taxon>
        <taxon>Fungi</taxon>
        <taxon>Dikarya</taxon>
        <taxon>Ascomycota</taxon>
        <taxon>Pezizomycotina</taxon>
        <taxon>Dothideomycetes</taxon>
        <taxon>Dothideomycetidae</taxon>
        <taxon>Cladosporiales</taxon>
        <taxon>Cladosporiaceae</taxon>
        <taxon>Cladosporium</taxon>
    </lineage>
</organism>
<dbReference type="GO" id="GO:0000324">
    <property type="term" value="C:fungal-type vacuole"/>
    <property type="evidence" value="ECO:0007669"/>
    <property type="project" value="TreeGrafter"/>
</dbReference>
<dbReference type="PANTHER" id="PTHR31465:SF8">
    <property type="entry name" value="DOMAIN PROTEIN, PUTATIVE (AFU_ORTHOLOGUE AFUA_6G14140)-RELATED"/>
    <property type="match status" value="1"/>
</dbReference>
<dbReference type="RefSeq" id="XP_069232052.1">
    <property type="nucleotide sequence ID" value="XM_069371150.1"/>
</dbReference>
<evidence type="ECO:0008006" key="9">
    <source>
        <dbReference type="Google" id="ProtNLM"/>
    </source>
</evidence>
<evidence type="ECO:0000256" key="5">
    <source>
        <dbReference type="SAM" id="MobiDB-lite"/>
    </source>
</evidence>
<comment type="subcellular location">
    <subcellularLocation>
        <location evidence="1">Membrane</location>
        <topology evidence="1">Multi-pass membrane protein</topology>
    </subcellularLocation>
</comment>
<dbReference type="GeneID" id="96003988"/>
<evidence type="ECO:0000313" key="7">
    <source>
        <dbReference type="EMBL" id="KAL1588947.1"/>
    </source>
</evidence>
<accession>A0AB34KXX9</accession>
<name>A0AB34KXX9_9PEZI</name>
<proteinExistence type="predicted"/>
<sequence length="319" mass="34684">MSSRYCTEVTPECPVEYTTYGYYPNLGGNIFLLVVFALCFFGQIVVGWITKVRAFTIVVAIGCGLEAIGYGGRLMMNENPWDSDGFKMQVCCLILAPSFLAAGFYLTVKHLVIYLGEESSRLAPRWYTWIFIGCDVVSIITQAAGGGIASAATDGDNLLDVGNGLIMAGIAFQVATMATCIILTIDFAIRHGRNNRKHVQTSGTPGAMSSTKFNFYLGCSAFGFLTIFIRCVYRLPEMAGGWGGELMRREDEFLVLDGMMIAISAICMTVAHPGIYFPTISSRNRPVAAEEKAEAGEKSSMSSRQGDSQGEESVMAERP</sequence>
<dbReference type="EMBL" id="JAAQHG020000006">
    <property type="protein sequence ID" value="KAL1588947.1"/>
    <property type="molecule type" value="Genomic_DNA"/>
</dbReference>
<keyword evidence="4 6" id="KW-0472">Membrane</keyword>
<feature type="transmembrane region" description="Helical" evidence="6">
    <location>
        <begin position="165"/>
        <end position="189"/>
    </location>
</feature>
<feature type="transmembrane region" description="Helical" evidence="6">
    <location>
        <begin position="30"/>
        <end position="49"/>
    </location>
</feature>
<dbReference type="Proteomes" id="UP000803884">
    <property type="component" value="Unassembled WGS sequence"/>
</dbReference>
<dbReference type="Pfam" id="PF04479">
    <property type="entry name" value="RTA1"/>
    <property type="match status" value="1"/>
</dbReference>
<evidence type="ECO:0000256" key="4">
    <source>
        <dbReference type="ARBA" id="ARBA00023136"/>
    </source>
</evidence>
<keyword evidence="3 6" id="KW-1133">Transmembrane helix</keyword>
<keyword evidence="2 6" id="KW-0812">Transmembrane</keyword>
<reference evidence="7 8" key="1">
    <citation type="journal article" date="2020" name="Microbiol. Resour. Announc.">
        <title>Draft Genome Sequence of a Cladosporium Species Isolated from the Mesophotic Ascidian Didemnum maculosum.</title>
        <authorList>
            <person name="Gioti A."/>
            <person name="Siaperas R."/>
            <person name="Nikolaivits E."/>
            <person name="Le Goff G."/>
            <person name="Ouazzani J."/>
            <person name="Kotoulas G."/>
            <person name="Topakas E."/>
        </authorList>
    </citation>
    <scope>NUCLEOTIDE SEQUENCE [LARGE SCALE GENOMIC DNA]</scope>
    <source>
        <strain evidence="7 8">TM138-S3</strain>
    </source>
</reference>
<evidence type="ECO:0000256" key="1">
    <source>
        <dbReference type="ARBA" id="ARBA00004141"/>
    </source>
</evidence>
<evidence type="ECO:0000256" key="6">
    <source>
        <dbReference type="SAM" id="Phobius"/>
    </source>
</evidence>
<gene>
    <name evidence="7" type="ORF">WHR41_02544</name>
</gene>
<feature type="compositionally biased region" description="Basic and acidic residues" evidence="5">
    <location>
        <begin position="288"/>
        <end position="297"/>
    </location>
</feature>
<comment type="caution">
    <text evidence="7">The sequence shown here is derived from an EMBL/GenBank/DDBJ whole genome shotgun (WGS) entry which is preliminary data.</text>
</comment>
<feature type="transmembrane region" description="Helical" evidence="6">
    <location>
        <begin position="126"/>
        <end position="145"/>
    </location>
</feature>
<dbReference type="InterPro" id="IPR007568">
    <property type="entry name" value="RTA1"/>
</dbReference>
<feature type="transmembrane region" description="Helical" evidence="6">
    <location>
        <begin position="213"/>
        <end position="233"/>
    </location>
</feature>